<dbReference type="RefSeq" id="WP_062423151.1">
    <property type="nucleotide sequence ID" value="NZ_BBYA01000013.1"/>
</dbReference>
<evidence type="ECO:0000313" key="2">
    <source>
        <dbReference type="Proteomes" id="UP000050430"/>
    </source>
</evidence>
<dbReference type="EMBL" id="LGCK01000005">
    <property type="protein sequence ID" value="KPL73697.1"/>
    <property type="molecule type" value="Genomic_DNA"/>
</dbReference>
<reference evidence="1 2" key="1">
    <citation type="submission" date="2015-07" db="EMBL/GenBank/DDBJ databases">
        <title>Genome sequence of Leptolinea tardivitalis DSM 16556.</title>
        <authorList>
            <person name="Hemp J."/>
            <person name="Ward L.M."/>
            <person name="Pace L.A."/>
            <person name="Fischer W.W."/>
        </authorList>
    </citation>
    <scope>NUCLEOTIDE SEQUENCE [LARGE SCALE GENOMIC DNA]</scope>
    <source>
        <strain evidence="1 2">YMTK-2</strain>
    </source>
</reference>
<sequence>MYHPNREGFLLIGDPESKPAYLIISRCKKVEFKARAISGQQTPDDLVAMRMKFIVPGSAFSPRMRISRTVR</sequence>
<keyword evidence="2" id="KW-1185">Reference proteome</keyword>
<name>A0A0P6XEU3_9CHLR</name>
<dbReference type="AlphaFoldDB" id="A0A0P6XEU3"/>
<accession>A0A0P6XEU3</accession>
<organism evidence="1 2">
    <name type="scientific">Leptolinea tardivitalis</name>
    <dbReference type="NCBI Taxonomy" id="229920"/>
    <lineage>
        <taxon>Bacteria</taxon>
        <taxon>Bacillati</taxon>
        <taxon>Chloroflexota</taxon>
        <taxon>Anaerolineae</taxon>
        <taxon>Anaerolineales</taxon>
        <taxon>Anaerolineaceae</taxon>
        <taxon>Leptolinea</taxon>
    </lineage>
</organism>
<evidence type="ECO:0000313" key="1">
    <source>
        <dbReference type="EMBL" id="KPL73697.1"/>
    </source>
</evidence>
<comment type="caution">
    <text evidence="1">The sequence shown here is derived from an EMBL/GenBank/DDBJ whole genome shotgun (WGS) entry which is preliminary data.</text>
</comment>
<proteinExistence type="predicted"/>
<protein>
    <submittedName>
        <fullName evidence="1">Uncharacterized protein</fullName>
    </submittedName>
</protein>
<gene>
    <name evidence="1" type="ORF">ADM99_02415</name>
</gene>
<dbReference type="Proteomes" id="UP000050430">
    <property type="component" value="Unassembled WGS sequence"/>
</dbReference>